<evidence type="ECO:0000313" key="1">
    <source>
        <dbReference type="EMBL" id="CAI0555432.1"/>
    </source>
</evidence>
<keyword evidence="3" id="KW-1185">Reference proteome</keyword>
<proteinExistence type="predicted"/>
<evidence type="ECO:0000313" key="3">
    <source>
        <dbReference type="Proteomes" id="UP001154282"/>
    </source>
</evidence>
<dbReference type="EMBL" id="CAMGYJ010000010">
    <property type="protein sequence ID" value="CAI0555432.1"/>
    <property type="molecule type" value="Genomic_DNA"/>
</dbReference>
<evidence type="ECO:0000313" key="2">
    <source>
        <dbReference type="EMBL" id="CAI0555434.1"/>
    </source>
</evidence>
<accession>A0AAV0RG83</accession>
<comment type="caution">
    <text evidence="1">The sequence shown here is derived from an EMBL/GenBank/DDBJ whole genome shotgun (WGS) entry which is preliminary data.</text>
</comment>
<reference evidence="1" key="1">
    <citation type="submission" date="2022-08" db="EMBL/GenBank/DDBJ databases">
        <authorList>
            <person name="Gutierrez-Valencia J."/>
        </authorList>
    </citation>
    <scope>NUCLEOTIDE SEQUENCE</scope>
</reference>
<gene>
    <name evidence="1" type="ORF">LITE_LOCUS47601</name>
    <name evidence="2" type="ORF">LITE_LOCUS47603</name>
</gene>
<dbReference type="AlphaFoldDB" id="A0AAV0RG83"/>
<organism evidence="1 3">
    <name type="scientific">Linum tenue</name>
    <dbReference type="NCBI Taxonomy" id="586396"/>
    <lineage>
        <taxon>Eukaryota</taxon>
        <taxon>Viridiplantae</taxon>
        <taxon>Streptophyta</taxon>
        <taxon>Embryophyta</taxon>
        <taxon>Tracheophyta</taxon>
        <taxon>Spermatophyta</taxon>
        <taxon>Magnoliopsida</taxon>
        <taxon>eudicotyledons</taxon>
        <taxon>Gunneridae</taxon>
        <taxon>Pentapetalae</taxon>
        <taxon>rosids</taxon>
        <taxon>fabids</taxon>
        <taxon>Malpighiales</taxon>
        <taxon>Linaceae</taxon>
        <taxon>Linum</taxon>
    </lineage>
</organism>
<name>A0AAV0RG83_9ROSI</name>
<protein>
    <submittedName>
        <fullName evidence="1">Uncharacterized protein</fullName>
    </submittedName>
</protein>
<sequence length="21" mass="2473">MDTLSEHSQRTWEGVRLLARS</sequence>
<dbReference type="EMBL" id="CAMGYJ010000010">
    <property type="protein sequence ID" value="CAI0555434.1"/>
    <property type="molecule type" value="Genomic_DNA"/>
</dbReference>
<dbReference type="Proteomes" id="UP001154282">
    <property type="component" value="Unassembled WGS sequence"/>
</dbReference>